<evidence type="ECO:0000256" key="1">
    <source>
        <dbReference type="SAM" id="MobiDB-lite"/>
    </source>
</evidence>
<proteinExistence type="predicted"/>
<reference evidence="2 3" key="1">
    <citation type="journal article" date="2018" name="Elife">
        <title>Functional genomics of lipid metabolism in the oleaginous yeast Rhodosporidium toruloides.</title>
        <authorList>
            <person name="Coradetti S.T."/>
            <person name="Pinel D."/>
            <person name="Geiselman G."/>
            <person name="Ito M."/>
            <person name="Mondo S."/>
            <person name="Reilly M.C."/>
            <person name="Cheng Y.F."/>
            <person name="Bauer S."/>
            <person name="Grigoriev I."/>
            <person name="Gladden J.M."/>
            <person name="Simmons B.A."/>
            <person name="Brem R."/>
            <person name="Arkin A.P."/>
            <person name="Skerker J.M."/>
        </authorList>
    </citation>
    <scope>NUCLEOTIDE SEQUENCE [LARGE SCALE GENOMIC DNA]</scope>
    <source>
        <strain evidence="2 3">NBRC 0880</strain>
    </source>
</reference>
<name>A0A2T0AFB2_RHOTO</name>
<dbReference type="EMBL" id="LCTV02000002">
    <property type="protein sequence ID" value="PRQ76690.1"/>
    <property type="molecule type" value="Genomic_DNA"/>
</dbReference>
<protein>
    <submittedName>
        <fullName evidence="2">Uncharacterized protein</fullName>
    </submittedName>
</protein>
<comment type="caution">
    <text evidence="2">The sequence shown here is derived from an EMBL/GenBank/DDBJ whole genome shotgun (WGS) entry which is preliminary data.</text>
</comment>
<evidence type="ECO:0000313" key="2">
    <source>
        <dbReference type="EMBL" id="PRQ76690.1"/>
    </source>
</evidence>
<gene>
    <name evidence="2" type="ORF">AAT19DRAFT_12108</name>
</gene>
<accession>A0A2T0AFB2</accession>
<sequence length="126" mass="13851">MGLYWRITSVGIDLALLQRTRLHPEFRCSPIDSHEGLLTPLARSHCFAGLFDTLRTTAAPAGVHTHRLISPQRRARCSLSSPPAHRATPLGNTPAPRVAHTRSVQPPRTLANSRIPFTPSHTASHE</sequence>
<dbReference type="AlphaFoldDB" id="A0A2T0AFB2"/>
<evidence type="ECO:0000313" key="3">
    <source>
        <dbReference type="Proteomes" id="UP000239560"/>
    </source>
</evidence>
<feature type="compositionally biased region" description="Polar residues" evidence="1">
    <location>
        <begin position="102"/>
        <end position="112"/>
    </location>
</feature>
<dbReference type="Proteomes" id="UP000239560">
    <property type="component" value="Unassembled WGS sequence"/>
</dbReference>
<feature type="region of interest" description="Disordered" evidence="1">
    <location>
        <begin position="73"/>
        <end position="126"/>
    </location>
</feature>
<organism evidence="2 3">
    <name type="scientific">Rhodotorula toruloides</name>
    <name type="common">Yeast</name>
    <name type="synonym">Rhodosporidium toruloides</name>
    <dbReference type="NCBI Taxonomy" id="5286"/>
    <lineage>
        <taxon>Eukaryota</taxon>
        <taxon>Fungi</taxon>
        <taxon>Dikarya</taxon>
        <taxon>Basidiomycota</taxon>
        <taxon>Pucciniomycotina</taxon>
        <taxon>Microbotryomycetes</taxon>
        <taxon>Sporidiobolales</taxon>
        <taxon>Sporidiobolaceae</taxon>
        <taxon>Rhodotorula</taxon>
    </lineage>
</organism>